<dbReference type="InParanoid" id="O67487"/>
<evidence type="ECO:0000259" key="1">
    <source>
        <dbReference type="PROSITE" id="PS51411"/>
    </source>
</evidence>
<dbReference type="PATRIC" id="fig|224324.8.peg.1187"/>
<dbReference type="PIR" id="E70432">
    <property type="entry name" value="E70432"/>
</dbReference>
<dbReference type="HOGENOM" id="CLU_033149_2_0_0"/>
<dbReference type="Proteomes" id="UP000000798">
    <property type="component" value="Chromosome"/>
</dbReference>
<reference evidence="2 3" key="1">
    <citation type="journal article" date="1998" name="Nature">
        <title>The complete genome of the hyperthermophilic bacterium Aquifex aeolicus.</title>
        <authorList>
            <person name="Deckert G."/>
            <person name="Warren P.V."/>
            <person name="Gaasterland T."/>
            <person name="Young W.G."/>
            <person name="Lenox A.L."/>
            <person name="Graham D.E."/>
            <person name="Overbeek R."/>
            <person name="Snead M.A."/>
            <person name="Keller M."/>
            <person name="Aujay M."/>
            <person name="Huber R."/>
            <person name="Feldman R.A."/>
            <person name="Short J.M."/>
            <person name="Olson G.J."/>
            <person name="Swanson R.V."/>
        </authorList>
    </citation>
    <scope>NUCLEOTIDE SEQUENCE [LARGE SCALE GENOMIC DNA]</scope>
    <source>
        <strain evidence="2 3">VF5</strain>
    </source>
</reference>
<proteinExistence type="predicted"/>
<feature type="domain" description="PSP1 C-terminal" evidence="1">
    <location>
        <begin position="58"/>
        <end position="143"/>
    </location>
</feature>
<sequence>MENLKIRYIDTRKIGTVSGVKVPVKKGYKIVVEDEEKGEDIVEVLGYSREESKNGIQPRFVRVANKRDLEIFKKNMRESERAFEICKEKIKEHGLDMHLLKAYIPLNRKKVFFYYLAEERVDFRNLVRDLAKIFKRRIEMRQIGVRDAVQMKGWIGRCMRETCCSQFMENFQSISLRDITEQNLPLSPSKFTGPCGRLVCCMAFERENYLLKILFPEPGTKLCYNKQEVTLLEVDPLRETVVLQYDELGKKVELGVRDMLPKGYEKALEHCRSCQFCCRRVYEEATEHEIVKSSAE</sequence>
<dbReference type="AlphaFoldDB" id="O67487"/>
<name>O67487_AQUAE</name>
<dbReference type="eggNOG" id="COG1774">
    <property type="taxonomic scope" value="Bacteria"/>
</dbReference>
<dbReference type="NCBIfam" id="NF041131">
    <property type="entry name" value="RicT_YaaT_fam"/>
    <property type="match status" value="1"/>
</dbReference>
<evidence type="ECO:0000313" key="2">
    <source>
        <dbReference type="EMBL" id="AAC07455.1"/>
    </source>
</evidence>
<dbReference type="PANTHER" id="PTHR43830">
    <property type="entry name" value="PROTEIN PSP1"/>
    <property type="match status" value="1"/>
</dbReference>
<dbReference type="EnsemblBacteria" id="AAC07455">
    <property type="protein sequence ID" value="AAC07455"/>
    <property type="gene ID" value="aq_1527"/>
</dbReference>
<organism evidence="2 3">
    <name type="scientific">Aquifex aeolicus (strain VF5)</name>
    <dbReference type="NCBI Taxonomy" id="224324"/>
    <lineage>
        <taxon>Bacteria</taxon>
        <taxon>Pseudomonadati</taxon>
        <taxon>Aquificota</taxon>
        <taxon>Aquificia</taxon>
        <taxon>Aquificales</taxon>
        <taxon>Aquificaceae</taxon>
        <taxon>Aquifex</taxon>
    </lineage>
</organism>
<dbReference type="EMBL" id="AE000657">
    <property type="protein sequence ID" value="AAC07455.1"/>
    <property type="molecule type" value="Genomic_DNA"/>
</dbReference>
<gene>
    <name evidence="2" type="ordered locus">aq_1527</name>
</gene>
<dbReference type="KEGG" id="aae:aq_1527"/>
<dbReference type="GO" id="GO:0005737">
    <property type="term" value="C:cytoplasm"/>
    <property type="evidence" value="ECO:0000318"/>
    <property type="project" value="GO_Central"/>
</dbReference>
<protein>
    <recommendedName>
        <fullName evidence="1">PSP1 C-terminal domain-containing protein</fullName>
    </recommendedName>
</protein>
<dbReference type="Pfam" id="PF04468">
    <property type="entry name" value="PSP1"/>
    <property type="match status" value="1"/>
</dbReference>
<dbReference type="RefSeq" id="WP_010880990.1">
    <property type="nucleotide sequence ID" value="NC_000918.1"/>
</dbReference>
<dbReference type="PROSITE" id="PS51411">
    <property type="entry name" value="PSP1_C"/>
    <property type="match status" value="1"/>
</dbReference>
<dbReference type="STRING" id="224324.aq_1527"/>
<accession>O67487</accession>
<keyword evidence="3" id="KW-1185">Reference proteome</keyword>
<dbReference type="InterPro" id="IPR047767">
    <property type="entry name" value="PSP1-like"/>
</dbReference>
<dbReference type="GO" id="GO:0003729">
    <property type="term" value="F:mRNA binding"/>
    <property type="evidence" value="ECO:0000318"/>
    <property type="project" value="GO_Central"/>
</dbReference>
<evidence type="ECO:0000313" key="3">
    <source>
        <dbReference type="Proteomes" id="UP000000798"/>
    </source>
</evidence>
<dbReference type="OrthoDB" id="9779344at2"/>
<dbReference type="InterPro" id="IPR007557">
    <property type="entry name" value="PSP1_C"/>
</dbReference>
<dbReference type="PANTHER" id="PTHR43830:SF3">
    <property type="entry name" value="PROTEIN PSP1"/>
    <property type="match status" value="1"/>
</dbReference>